<protein>
    <recommendedName>
        <fullName evidence="2">non-specific serine/threonine protein kinase</fullName>
        <ecNumber evidence="2">2.7.11.1</ecNumber>
    </recommendedName>
</protein>
<evidence type="ECO:0000256" key="13">
    <source>
        <dbReference type="PROSITE-ProRule" id="PRU10141"/>
    </source>
</evidence>
<reference evidence="17 18" key="1">
    <citation type="journal article" date="2019" name="Nat. Plants">
        <title>Genome sequencing of Musa balbisiana reveals subgenome evolution and function divergence in polyploid bananas.</title>
        <authorList>
            <person name="Yao X."/>
        </authorList>
    </citation>
    <scope>NUCLEOTIDE SEQUENCE [LARGE SCALE GENOMIC DNA]</scope>
    <source>
        <strain evidence="18">cv. DH-PKW</strain>
        <tissue evidence="17">Leaves</tissue>
    </source>
</reference>
<accession>A0A4S8J1G1</accession>
<proteinExistence type="inferred from homology"/>
<dbReference type="InterPro" id="IPR047117">
    <property type="entry name" value="PERK1-13-like"/>
</dbReference>
<evidence type="ECO:0000256" key="2">
    <source>
        <dbReference type="ARBA" id="ARBA00012513"/>
    </source>
</evidence>
<comment type="catalytic activity">
    <reaction evidence="12">
        <text>L-seryl-[protein] + ATP = O-phospho-L-seryl-[protein] + ADP + H(+)</text>
        <dbReference type="Rhea" id="RHEA:17989"/>
        <dbReference type="Rhea" id="RHEA-COMP:9863"/>
        <dbReference type="Rhea" id="RHEA-COMP:11604"/>
        <dbReference type="ChEBI" id="CHEBI:15378"/>
        <dbReference type="ChEBI" id="CHEBI:29999"/>
        <dbReference type="ChEBI" id="CHEBI:30616"/>
        <dbReference type="ChEBI" id="CHEBI:83421"/>
        <dbReference type="ChEBI" id="CHEBI:456216"/>
        <dbReference type="EC" id="2.7.11.1"/>
    </reaction>
</comment>
<comment type="similarity">
    <text evidence="14">Belongs to the protein kinase superfamily.</text>
</comment>
<evidence type="ECO:0000256" key="3">
    <source>
        <dbReference type="ARBA" id="ARBA00022527"/>
    </source>
</evidence>
<feature type="region of interest" description="Disordered" evidence="15">
    <location>
        <begin position="35"/>
        <end position="55"/>
    </location>
</feature>
<evidence type="ECO:0000256" key="14">
    <source>
        <dbReference type="RuleBase" id="RU000304"/>
    </source>
</evidence>
<evidence type="ECO:0000256" key="9">
    <source>
        <dbReference type="ARBA" id="ARBA00022989"/>
    </source>
</evidence>
<dbReference type="PANTHER" id="PTHR47982:SF11">
    <property type="entry name" value="PROTEIN KINASE DOMAIN-CONTAINING PROTEIN"/>
    <property type="match status" value="1"/>
</dbReference>
<dbReference type="Gene3D" id="1.10.510.10">
    <property type="entry name" value="Transferase(Phosphotransferase) domain 1"/>
    <property type="match status" value="1"/>
</dbReference>
<dbReference type="STRING" id="52838.A0A4S8J1G1"/>
<dbReference type="InterPro" id="IPR017441">
    <property type="entry name" value="Protein_kinase_ATP_BS"/>
</dbReference>
<keyword evidence="7" id="KW-0418">Kinase</keyword>
<dbReference type="FunFam" id="1.10.510.10:FF:001023">
    <property type="entry name" value="Os07g0541700 protein"/>
    <property type="match status" value="1"/>
</dbReference>
<dbReference type="EC" id="2.7.11.1" evidence="2"/>
<dbReference type="InterPro" id="IPR008271">
    <property type="entry name" value="Ser/Thr_kinase_AS"/>
</dbReference>
<dbReference type="GO" id="GO:0004674">
    <property type="term" value="F:protein serine/threonine kinase activity"/>
    <property type="evidence" value="ECO:0007669"/>
    <property type="project" value="UniProtKB-KW"/>
</dbReference>
<keyword evidence="10" id="KW-0472">Membrane</keyword>
<keyword evidence="9" id="KW-1133">Transmembrane helix</keyword>
<dbReference type="AlphaFoldDB" id="A0A4S8J1G1"/>
<evidence type="ECO:0000256" key="8">
    <source>
        <dbReference type="ARBA" id="ARBA00022840"/>
    </source>
</evidence>
<dbReference type="GO" id="GO:0005886">
    <property type="term" value="C:plasma membrane"/>
    <property type="evidence" value="ECO:0007669"/>
    <property type="project" value="UniProtKB-SubCell"/>
</dbReference>
<evidence type="ECO:0000256" key="10">
    <source>
        <dbReference type="ARBA" id="ARBA00023136"/>
    </source>
</evidence>
<dbReference type="PROSITE" id="PS50011">
    <property type="entry name" value="PROTEIN_KINASE_DOM"/>
    <property type="match status" value="1"/>
</dbReference>
<dbReference type="Pfam" id="PF00069">
    <property type="entry name" value="Pkinase"/>
    <property type="match status" value="1"/>
</dbReference>
<keyword evidence="5" id="KW-0812">Transmembrane</keyword>
<evidence type="ECO:0000256" key="1">
    <source>
        <dbReference type="ARBA" id="ARBA00004162"/>
    </source>
</evidence>
<dbReference type="PROSITE" id="PS00107">
    <property type="entry name" value="PROTEIN_KINASE_ATP"/>
    <property type="match status" value="1"/>
</dbReference>
<evidence type="ECO:0000256" key="4">
    <source>
        <dbReference type="ARBA" id="ARBA00022679"/>
    </source>
</evidence>
<evidence type="ECO:0000256" key="12">
    <source>
        <dbReference type="ARBA" id="ARBA00048679"/>
    </source>
</evidence>
<gene>
    <name evidence="17" type="ORF">C4D60_Mb11t03240</name>
</gene>
<keyword evidence="3 14" id="KW-0723">Serine/threonine-protein kinase</keyword>
<dbReference type="Gene3D" id="3.30.200.20">
    <property type="entry name" value="Phosphorylase Kinase, domain 1"/>
    <property type="match status" value="1"/>
</dbReference>
<keyword evidence="8 13" id="KW-0067">ATP-binding</keyword>
<dbReference type="InterPro" id="IPR011009">
    <property type="entry name" value="Kinase-like_dom_sf"/>
</dbReference>
<dbReference type="GO" id="GO:0005524">
    <property type="term" value="F:ATP binding"/>
    <property type="evidence" value="ECO:0007669"/>
    <property type="project" value="UniProtKB-UniRule"/>
</dbReference>
<dbReference type="InterPro" id="IPR000719">
    <property type="entry name" value="Prot_kinase_dom"/>
</dbReference>
<evidence type="ECO:0000256" key="7">
    <source>
        <dbReference type="ARBA" id="ARBA00022777"/>
    </source>
</evidence>
<evidence type="ECO:0000256" key="5">
    <source>
        <dbReference type="ARBA" id="ARBA00022692"/>
    </source>
</evidence>
<comment type="catalytic activity">
    <reaction evidence="11">
        <text>L-threonyl-[protein] + ATP = O-phospho-L-threonyl-[protein] + ADP + H(+)</text>
        <dbReference type="Rhea" id="RHEA:46608"/>
        <dbReference type="Rhea" id="RHEA-COMP:11060"/>
        <dbReference type="Rhea" id="RHEA-COMP:11605"/>
        <dbReference type="ChEBI" id="CHEBI:15378"/>
        <dbReference type="ChEBI" id="CHEBI:30013"/>
        <dbReference type="ChEBI" id="CHEBI:30616"/>
        <dbReference type="ChEBI" id="CHEBI:61977"/>
        <dbReference type="ChEBI" id="CHEBI:456216"/>
        <dbReference type="EC" id="2.7.11.1"/>
    </reaction>
</comment>
<evidence type="ECO:0000256" key="15">
    <source>
        <dbReference type="SAM" id="MobiDB-lite"/>
    </source>
</evidence>
<evidence type="ECO:0000313" key="17">
    <source>
        <dbReference type="EMBL" id="THU55121.1"/>
    </source>
</evidence>
<name>A0A4S8J1G1_MUSBA</name>
<dbReference type="EMBL" id="PYDT01000007">
    <property type="protein sequence ID" value="THU55121.1"/>
    <property type="molecule type" value="Genomic_DNA"/>
</dbReference>
<dbReference type="Proteomes" id="UP000317650">
    <property type="component" value="Chromosome 11"/>
</dbReference>
<dbReference type="SUPFAM" id="SSF56112">
    <property type="entry name" value="Protein kinase-like (PK-like)"/>
    <property type="match status" value="1"/>
</dbReference>
<sequence>MDLPLIIGLLSAALLFPLALVSFAYIRLICTRNAPSRGGRESPTDPELGKEPEAAKGDGDVALRRFRWAEVESLTGNFAPAAVIGEGGFSTVYLACLAPDASPAAFKLQRPSERLHRAFRQELDVLIRLRHPYIVRLLGYCDDGEGGVLVFEYVPNGSLHEKLHGDGGGAVLPWARRMAIAYQLAQALEYLHDGCDLQIVHGDVKASNVLLDGRLEPKLCDFGSARVGFSAAVLPRAAHPMLGSPGYVDPHYLRTGTVSKKNDVYSFGVLLLELITGSVAFDSAAERMLTAAVGPALRDPCARAGEFVDRRLARAYDAAEVAAAASMAAACVGANPSLRPSMAEVVRLLSQGASSSISAVGLASDGTADV</sequence>
<dbReference type="PROSITE" id="PS00108">
    <property type="entry name" value="PROTEIN_KINASE_ST"/>
    <property type="match status" value="1"/>
</dbReference>
<keyword evidence="18" id="KW-1185">Reference proteome</keyword>
<keyword evidence="6 13" id="KW-0547">Nucleotide-binding</keyword>
<evidence type="ECO:0000259" key="16">
    <source>
        <dbReference type="PROSITE" id="PS50011"/>
    </source>
</evidence>
<evidence type="ECO:0000313" key="18">
    <source>
        <dbReference type="Proteomes" id="UP000317650"/>
    </source>
</evidence>
<feature type="compositionally biased region" description="Basic and acidic residues" evidence="15">
    <location>
        <begin position="38"/>
        <end position="55"/>
    </location>
</feature>
<feature type="binding site" evidence="13">
    <location>
        <position position="107"/>
    </location>
    <ligand>
        <name>ATP</name>
        <dbReference type="ChEBI" id="CHEBI:30616"/>
    </ligand>
</feature>
<evidence type="ECO:0000256" key="6">
    <source>
        <dbReference type="ARBA" id="ARBA00022741"/>
    </source>
</evidence>
<evidence type="ECO:0000256" key="11">
    <source>
        <dbReference type="ARBA" id="ARBA00047899"/>
    </source>
</evidence>
<keyword evidence="4" id="KW-0808">Transferase</keyword>
<dbReference type="SMART" id="SM00220">
    <property type="entry name" value="S_TKc"/>
    <property type="match status" value="1"/>
</dbReference>
<dbReference type="PANTHER" id="PTHR47982">
    <property type="entry name" value="PROLINE-RICH RECEPTOR-LIKE PROTEIN KINASE PERK4"/>
    <property type="match status" value="1"/>
</dbReference>
<comment type="caution">
    <text evidence="17">The sequence shown here is derived from an EMBL/GenBank/DDBJ whole genome shotgun (WGS) entry which is preliminary data.</text>
</comment>
<comment type="subcellular location">
    <subcellularLocation>
        <location evidence="1">Cell membrane</location>
        <topology evidence="1">Single-pass membrane protein</topology>
    </subcellularLocation>
</comment>
<organism evidence="17 18">
    <name type="scientific">Musa balbisiana</name>
    <name type="common">Banana</name>
    <dbReference type="NCBI Taxonomy" id="52838"/>
    <lineage>
        <taxon>Eukaryota</taxon>
        <taxon>Viridiplantae</taxon>
        <taxon>Streptophyta</taxon>
        <taxon>Embryophyta</taxon>
        <taxon>Tracheophyta</taxon>
        <taxon>Spermatophyta</taxon>
        <taxon>Magnoliopsida</taxon>
        <taxon>Liliopsida</taxon>
        <taxon>Zingiberales</taxon>
        <taxon>Musaceae</taxon>
        <taxon>Musa</taxon>
    </lineage>
</organism>
<feature type="domain" description="Protein kinase" evidence="16">
    <location>
        <begin position="78"/>
        <end position="357"/>
    </location>
</feature>